<name>A0A1G6Z665_9PROT</name>
<dbReference type="EMBL" id="FNAP01000002">
    <property type="protein sequence ID" value="SDD98021.1"/>
    <property type="molecule type" value="Genomic_DNA"/>
</dbReference>
<evidence type="ECO:0000313" key="1">
    <source>
        <dbReference type="EMBL" id="SDD98021.1"/>
    </source>
</evidence>
<reference evidence="1 2" key="1">
    <citation type="submission" date="2016-10" db="EMBL/GenBank/DDBJ databases">
        <authorList>
            <person name="de Groot N.N."/>
        </authorList>
    </citation>
    <scope>NUCLEOTIDE SEQUENCE [LARGE SCALE GENOMIC DNA]</scope>
    <source>
        <strain evidence="1 2">ATCC 700224</strain>
    </source>
</reference>
<keyword evidence="2" id="KW-1185">Reference proteome</keyword>
<protein>
    <recommendedName>
        <fullName evidence="3">Mitochondrial fission protein ELM1</fullName>
    </recommendedName>
</protein>
<evidence type="ECO:0000313" key="2">
    <source>
        <dbReference type="Proteomes" id="UP000199412"/>
    </source>
</evidence>
<gene>
    <name evidence="1" type="ORF">SAMN05421720_102262</name>
</gene>
<evidence type="ECO:0008006" key="3">
    <source>
        <dbReference type="Google" id="ProtNLM"/>
    </source>
</evidence>
<dbReference type="Pfam" id="PF06258">
    <property type="entry name" value="Mito_fiss_Elm1"/>
    <property type="match status" value="1"/>
</dbReference>
<dbReference type="STRING" id="69960.SAMN05421720_102262"/>
<sequence>MTSEPSAPVWALLDGLSGSNSQTRGVVQALGVPIAENVLTYAREWPWERLTGRVRPTPETRDRLLAAPPPRLIVTTGRRAGAVARWLKRALADRDGTAPRLLHIQDPRFGHDDFDRIIVPAHDRSLARLKARRNVTVVTGSPHPLTPERLATAAEEWRSAVEDLPRPRIAVLVGGDSGRRRLDAAVARRLANQASELARRAGGALMVTTSRRTRADALADLRASLAGPHVLHAWTPEPAGNPYLGFLGLADAVIVTGDSMSMLTEATTPARPVYIFAPAGWARAPHARYHAQLVAAGAARMLDDATAWDAWSGVPINPAAAIATEARALLERS</sequence>
<organism evidence="1 2">
    <name type="scientific">Rhodospira trueperi</name>
    <dbReference type="NCBI Taxonomy" id="69960"/>
    <lineage>
        <taxon>Bacteria</taxon>
        <taxon>Pseudomonadati</taxon>
        <taxon>Pseudomonadota</taxon>
        <taxon>Alphaproteobacteria</taxon>
        <taxon>Rhodospirillales</taxon>
        <taxon>Rhodospirillaceae</taxon>
        <taxon>Rhodospira</taxon>
    </lineage>
</organism>
<proteinExistence type="predicted"/>
<accession>A0A1G6Z665</accession>
<dbReference type="InterPro" id="IPR009367">
    <property type="entry name" value="Elm1-like"/>
</dbReference>
<dbReference type="RefSeq" id="WP_176793374.1">
    <property type="nucleotide sequence ID" value="NZ_FNAP01000002.1"/>
</dbReference>
<dbReference type="AlphaFoldDB" id="A0A1G6Z665"/>
<dbReference type="PANTHER" id="PTHR33986">
    <property type="entry name" value="OS02G0535700 PROTEIN"/>
    <property type="match status" value="1"/>
</dbReference>
<dbReference type="PANTHER" id="PTHR33986:SF15">
    <property type="entry name" value="MITOCHONDRIAL FISSION PROTEIN ELM1"/>
    <property type="match status" value="1"/>
</dbReference>
<dbReference type="Proteomes" id="UP000199412">
    <property type="component" value="Unassembled WGS sequence"/>
</dbReference>